<dbReference type="EMBL" id="FOYI01000005">
    <property type="protein sequence ID" value="SFR09520.1"/>
    <property type="molecule type" value="Genomic_DNA"/>
</dbReference>
<organism evidence="4 5">
    <name type="scientific">Poseidonocella sedimentorum</name>
    <dbReference type="NCBI Taxonomy" id="871652"/>
    <lineage>
        <taxon>Bacteria</taxon>
        <taxon>Pseudomonadati</taxon>
        <taxon>Pseudomonadota</taxon>
        <taxon>Alphaproteobacteria</taxon>
        <taxon>Rhodobacterales</taxon>
        <taxon>Roseobacteraceae</taxon>
        <taxon>Poseidonocella</taxon>
    </lineage>
</organism>
<evidence type="ECO:0000256" key="2">
    <source>
        <dbReference type="ARBA" id="ARBA00023180"/>
    </source>
</evidence>
<keyword evidence="2" id="KW-0325">Glycoprotein</keyword>
<dbReference type="SUPFAM" id="SSF52540">
    <property type="entry name" value="P-loop containing nucleoside triphosphate hydrolases"/>
    <property type="match status" value="1"/>
</dbReference>
<keyword evidence="5" id="KW-1185">Reference proteome</keyword>
<dbReference type="InterPro" id="IPR037359">
    <property type="entry name" value="NST/OST"/>
</dbReference>
<dbReference type="InterPro" id="IPR027417">
    <property type="entry name" value="P-loop_NTPase"/>
</dbReference>
<evidence type="ECO:0000259" key="3">
    <source>
        <dbReference type="Pfam" id="PF00685"/>
    </source>
</evidence>
<dbReference type="GO" id="GO:0008146">
    <property type="term" value="F:sulfotransferase activity"/>
    <property type="evidence" value="ECO:0007669"/>
    <property type="project" value="InterPro"/>
</dbReference>
<dbReference type="AlphaFoldDB" id="A0A1I6DVI2"/>
<dbReference type="Proteomes" id="UP000199302">
    <property type="component" value="Unassembled WGS sequence"/>
</dbReference>
<name>A0A1I6DVI2_9RHOB</name>
<gene>
    <name evidence="4" type="ORF">SAMN04515673_105250</name>
</gene>
<evidence type="ECO:0000313" key="4">
    <source>
        <dbReference type="EMBL" id="SFR09520.1"/>
    </source>
</evidence>
<dbReference type="RefSeq" id="WP_177220517.1">
    <property type="nucleotide sequence ID" value="NZ_FOYI01000005.1"/>
</dbReference>
<keyword evidence="1 4" id="KW-0808">Transferase</keyword>
<sequence length="286" mass="30981">MPEPRPGAALPLIGLPDFAVIGAMKAGTTTLHAALARHPEIAMPRRKETDFFLADPTPARLRGYRRMFPAGGRLRGEVCPNYTKREAFPGVPERLAAAAPDCRLIFIARDPVKRAASQYRHAILSGRSLPAPDALPETDHYAHLLSVSRYASQLDPWRALFPAEQLLILDFDGLITDRAATLTRVAAFLGVRDHWPAAPAHANAAGDLGQLPAWVYGLRDSAAGRRLNLAMGEGLRSRLKSALGRGAPRAAPDLPESVLVRLRQDLQTDAARFRALSGLACAGWSL</sequence>
<dbReference type="PANTHER" id="PTHR10605:SF56">
    <property type="entry name" value="BIFUNCTIONAL HEPARAN SULFATE N-DEACETYLASE_N-SULFOTRANSFERASE"/>
    <property type="match status" value="1"/>
</dbReference>
<dbReference type="PANTHER" id="PTHR10605">
    <property type="entry name" value="HEPARAN SULFATE SULFOTRANSFERASE"/>
    <property type="match status" value="1"/>
</dbReference>
<evidence type="ECO:0000313" key="5">
    <source>
        <dbReference type="Proteomes" id="UP000199302"/>
    </source>
</evidence>
<feature type="domain" description="Sulfotransferase" evidence="3">
    <location>
        <begin position="16"/>
        <end position="192"/>
    </location>
</feature>
<protein>
    <submittedName>
        <fullName evidence="4">Sulfotransferase family protein</fullName>
    </submittedName>
</protein>
<dbReference type="Gene3D" id="3.40.50.300">
    <property type="entry name" value="P-loop containing nucleotide triphosphate hydrolases"/>
    <property type="match status" value="1"/>
</dbReference>
<dbReference type="InterPro" id="IPR000863">
    <property type="entry name" value="Sulfotransferase_dom"/>
</dbReference>
<accession>A0A1I6DVI2</accession>
<dbReference type="Pfam" id="PF00685">
    <property type="entry name" value="Sulfotransfer_1"/>
    <property type="match status" value="1"/>
</dbReference>
<proteinExistence type="predicted"/>
<evidence type="ECO:0000256" key="1">
    <source>
        <dbReference type="ARBA" id="ARBA00022679"/>
    </source>
</evidence>
<reference evidence="4 5" key="1">
    <citation type="submission" date="2016-10" db="EMBL/GenBank/DDBJ databases">
        <authorList>
            <person name="de Groot N.N."/>
        </authorList>
    </citation>
    <scope>NUCLEOTIDE SEQUENCE [LARGE SCALE GENOMIC DNA]</scope>
    <source>
        <strain evidence="5">KMM 9023,NRIC 0796,JCM 17311,KCTC 23692</strain>
    </source>
</reference>
<dbReference type="STRING" id="871652.SAMN04515673_105250"/>